<dbReference type="EMBL" id="BGZK01000532">
    <property type="protein sequence ID" value="GBP48875.1"/>
    <property type="molecule type" value="Genomic_DNA"/>
</dbReference>
<evidence type="ECO:0000313" key="2">
    <source>
        <dbReference type="EMBL" id="GBP48875.1"/>
    </source>
</evidence>
<evidence type="ECO:0000313" key="3">
    <source>
        <dbReference type="Proteomes" id="UP000299102"/>
    </source>
</evidence>
<accession>A0A4C1WFH4</accession>
<sequence>MYVNVNYRWYTRFKEIPTEGKSGVWRAFEAARWKLKPTPIRYERGFEKRDRPETPERDHNSRLRGERQHTHRRRKLTRNWLLAYTCSGATPYVRGLRVGGGRTAVHKRPACHDPGKLISHY</sequence>
<organism evidence="2 3">
    <name type="scientific">Eumeta variegata</name>
    <name type="common">Bagworm moth</name>
    <name type="synonym">Eumeta japonica</name>
    <dbReference type="NCBI Taxonomy" id="151549"/>
    <lineage>
        <taxon>Eukaryota</taxon>
        <taxon>Metazoa</taxon>
        <taxon>Ecdysozoa</taxon>
        <taxon>Arthropoda</taxon>
        <taxon>Hexapoda</taxon>
        <taxon>Insecta</taxon>
        <taxon>Pterygota</taxon>
        <taxon>Neoptera</taxon>
        <taxon>Endopterygota</taxon>
        <taxon>Lepidoptera</taxon>
        <taxon>Glossata</taxon>
        <taxon>Ditrysia</taxon>
        <taxon>Tineoidea</taxon>
        <taxon>Psychidae</taxon>
        <taxon>Oiketicinae</taxon>
        <taxon>Eumeta</taxon>
    </lineage>
</organism>
<keyword evidence="3" id="KW-1185">Reference proteome</keyword>
<proteinExistence type="predicted"/>
<gene>
    <name evidence="2" type="ORF">EVAR_98059_1</name>
</gene>
<feature type="region of interest" description="Disordered" evidence="1">
    <location>
        <begin position="44"/>
        <end position="73"/>
    </location>
</feature>
<dbReference type="AlphaFoldDB" id="A0A4C1WFH4"/>
<comment type="caution">
    <text evidence="2">The sequence shown here is derived from an EMBL/GenBank/DDBJ whole genome shotgun (WGS) entry which is preliminary data.</text>
</comment>
<evidence type="ECO:0000256" key="1">
    <source>
        <dbReference type="SAM" id="MobiDB-lite"/>
    </source>
</evidence>
<name>A0A4C1WFH4_EUMVA</name>
<reference evidence="2 3" key="1">
    <citation type="journal article" date="2019" name="Commun. Biol.">
        <title>The bagworm genome reveals a unique fibroin gene that provides high tensile strength.</title>
        <authorList>
            <person name="Kono N."/>
            <person name="Nakamura H."/>
            <person name="Ohtoshi R."/>
            <person name="Tomita M."/>
            <person name="Numata K."/>
            <person name="Arakawa K."/>
        </authorList>
    </citation>
    <scope>NUCLEOTIDE SEQUENCE [LARGE SCALE GENOMIC DNA]</scope>
</reference>
<dbReference type="Proteomes" id="UP000299102">
    <property type="component" value="Unassembled WGS sequence"/>
</dbReference>
<feature type="compositionally biased region" description="Basic and acidic residues" evidence="1">
    <location>
        <begin position="44"/>
        <end position="68"/>
    </location>
</feature>
<protein>
    <submittedName>
        <fullName evidence="2">Uncharacterized protein</fullName>
    </submittedName>
</protein>